<evidence type="ECO:0000256" key="6">
    <source>
        <dbReference type="ARBA" id="ARBA00022840"/>
    </source>
</evidence>
<keyword evidence="12" id="KW-1185">Reference proteome</keyword>
<dbReference type="Proteomes" id="UP000184188">
    <property type="component" value="Unassembled WGS sequence"/>
</dbReference>
<dbReference type="FunFam" id="3.40.50.261:FF:000001">
    <property type="entry name" value="Succinate--CoA ligase [ADP-forming] subunit beta"/>
    <property type="match status" value="1"/>
</dbReference>
<reference evidence="12" key="1">
    <citation type="journal article" date="2017" name="Genome Biol.">
        <title>Comparative genomics reveals high biological diversity and specific adaptations in the industrially and medically important fungal genus Aspergillus.</title>
        <authorList>
            <person name="de Vries R.P."/>
            <person name="Riley R."/>
            <person name="Wiebenga A."/>
            <person name="Aguilar-Osorio G."/>
            <person name="Amillis S."/>
            <person name="Uchima C.A."/>
            <person name="Anderluh G."/>
            <person name="Asadollahi M."/>
            <person name="Askin M."/>
            <person name="Barry K."/>
            <person name="Battaglia E."/>
            <person name="Bayram O."/>
            <person name="Benocci T."/>
            <person name="Braus-Stromeyer S.A."/>
            <person name="Caldana C."/>
            <person name="Canovas D."/>
            <person name="Cerqueira G.C."/>
            <person name="Chen F."/>
            <person name="Chen W."/>
            <person name="Choi C."/>
            <person name="Clum A."/>
            <person name="Dos Santos R.A."/>
            <person name="Damasio A.R."/>
            <person name="Diallinas G."/>
            <person name="Emri T."/>
            <person name="Fekete E."/>
            <person name="Flipphi M."/>
            <person name="Freyberg S."/>
            <person name="Gallo A."/>
            <person name="Gournas C."/>
            <person name="Habgood R."/>
            <person name="Hainaut M."/>
            <person name="Harispe M.L."/>
            <person name="Henrissat B."/>
            <person name="Hilden K.S."/>
            <person name="Hope R."/>
            <person name="Hossain A."/>
            <person name="Karabika E."/>
            <person name="Karaffa L."/>
            <person name="Karanyi Z."/>
            <person name="Krasevec N."/>
            <person name="Kuo A."/>
            <person name="Kusch H."/>
            <person name="LaButti K."/>
            <person name="Lagendijk E.L."/>
            <person name="Lapidus A."/>
            <person name="Levasseur A."/>
            <person name="Lindquist E."/>
            <person name="Lipzen A."/>
            <person name="Logrieco A.F."/>
            <person name="MacCabe A."/>
            <person name="Maekelae M.R."/>
            <person name="Malavazi I."/>
            <person name="Melin P."/>
            <person name="Meyer V."/>
            <person name="Mielnichuk N."/>
            <person name="Miskei M."/>
            <person name="Molnar A.P."/>
            <person name="Mule G."/>
            <person name="Ngan C.Y."/>
            <person name="Orejas M."/>
            <person name="Orosz E."/>
            <person name="Ouedraogo J.P."/>
            <person name="Overkamp K.M."/>
            <person name="Park H.-S."/>
            <person name="Perrone G."/>
            <person name="Piumi F."/>
            <person name="Punt P.J."/>
            <person name="Ram A.F."/>
            <person name="Ramon A."/>
            <person name="Rauscher S."/>
            <person name="Record E."/>
            <person name="Riano-Pachon D.M."/>
            <person name="Robert V."/>
            <person name="Roehrig J."/>
            <person name="Ruller R."/>
            <person name="Salamov A."/>
            <person name="Salih N.S."/>
            <person name="Samson R.A."/>
            <person name="Sandor E."/>
            <person name="Sanguinetti M."/>
            <person name="Schuetze T."/>
            <person name="Sepcic K."/>
            <person name="Shelest E."/>
            <person name="Sherlock G."/>
            <person name="Sophianopoulou V."/>
            <person name="Squina F.M."/>
            <person name="Sun H."/>
            <person name="Susca A."/>
            <person name="Todd R.B."/>
            <person name="Tsang A."/>
            <person name="Unkles S.E."/>
            <person name="van de Wiele N."/>
            <person name="van Rossen-Uffink D."/>
            <person name="Oliveira J.V."/>
            <person name="Vesth T.C."/>
            <person name="Visser J."/>
            <person name="Yu J.-H."/>
            <person name="Zhou M."/>
            <person name="Andersen M.R."/>
            <person name="Archer D.B."/>
            <person name="Baker S.E."/>
            <person name="Benoit I."/>
            <person name="Brakhage A.A."/>
            <person name="Braus G.H."/>
            <person name="Fischer R."/>
            <person name="Frisvad J.C."/>
            <person name="Goldman G.H."/>
            <person name="Houbraken J."/>
            <person name="Oakley B."/>
            <person name="Pocsi I."/>
            <person name="Scazzocchio C."/>
            <person name="Seiboth B."/>
            <person name="vanKuyk P.A."/>
            <person name="Wortman J."/>
            <person name="Dyer P.S."/>
            <person name="Grigoriev I.V."/>
        </authorList>
    </citation>
    <scope>NUCLEOTIDE SEQUENCE [LARGE SCALE GENOMIC DNA]</scope>
    <source>
        <strain evidence="12">CBS 506.65</strain>
    </source>
</reference>
<dbReference type="PANTHER" id="PTHR11815">
    <property type="entry name" value="SUCCINYL-COA SYNTHETASE BETA CHAIN"/>
    <property type="match status" value="1"/>
</dbReference>
<dbReference type="Gene3D" id="3.40.50.261">
    <property type="entry name" value="Succinyl-CoA synthetase domains"/>
    <property type="match status" value="1"/>
</dbReference>
<keyword evidence="5 9" id="KW-0547">Nucleotide-binding</keyword>
<keyword evidence="4" id="KW-0479">Metal-binding</keyword>
<keyword evidence="7" id="KW-0460">Magnesium</keyword>
<keyword evidence="3" id="KW-0436">Ligase</keyword>
<evidence type="ECO:0000256" key="9">
    <source>
        <dbReference type="PROSITE-ProRule" id="PRU00409"/>
    </source>
</evidence>
<feature type="domain" description="ATP-grasp" evidence="10">
    <location>
        <begin position="26"/>
        <end position="260"/>
    </location>
</feature>
<dbReference type="STRING" id="1073090.A0A1L9S5I2"/>
<protein>
    <recommendedName>
        <fullName evidence="10">ATP-grasp domain-containing protein</fullName>
    </recommendedName>
</protein>
<dbReference type="GO" id="GO:0006104">
    <property type="term" value="P:succinyl-CoA metabolic process"/>
    <property type="evidence" value="ECO:0007669"/>
    <property type="project" value="TreeGrafter"/>
</dbReference>
<dbReference type="InterPro" id="IPR013650">
    <property type="entry name" value="ATP-grasp_succ-CoA_synth-type"/>
</dbReference>
<dbReference type="InterPro" id="IPR011761">
    <property type="entry name" value="ATP-grasp"/>
</dbReference>
<dbReference type="InterPro" id="IPR005811">
    <property type="entry name" value="SUCC_ACL_C"/>
</dbReference>
<sequence>MQSIRSIRSISKTGIRHLSLLEHRSHRLLKDYSIPTPHGFVVSTPEEAEYVVTKIGMTLCSTPCQANCVDAPSVLKSQIQAGGRGKGRFDSDGKSGIRIVGPEEAYKNAANMLDHRLTTKQTPADGLLVQKLYIYRAVDVQHEFYLALTLDRERGSPLLLISAEGGVNIESNTESLHAFALPLSGIPARVVEAIQEKMGFTRPEMDRIAHLLRQMFRLFREKDALLLELNPLVRTPDGEFIVLDAKCEIDPSAQFRQQDLFHADAAAAEPAGLSYIKLDGNIGNIVNGAGLAMATNDLISLFGGKSANFLDIGGKATEETLLTAFRMLESGVDGILINIFGGIVRCDMIAQAIVSAAEKMDGFKVPVVVRLQGTNCEEALKLIESSGLEVHTETDLEEAAKKIVQLVNK</sequence>
<dbReference type="Gene3D" id="3.30.470.20">
    <property type="entry name" value="ATP-grasp fold, B domain"/>
    <property type="match status" value="1"/>
</dbReference>
<evidence type="ECO:0000313" key="12">
    <source>
        <dbReference type="Proteomes" id="UP000184188"/>
    </source>
</evidence>
<evidence type="ECO:0000256" key="8">
    <source>
        <dbReference type="ARBA" id="ARBA00022946"/>
    </source>
</evidence>
<proteinExistence type="predicted"/>
<dbReference type="GO" id="GO:0046872">
    <property type="term" value="F:metal ion binding"/>
    <property type="evidence" value="ECO:0007669"/>
    <property type="project" value="UniProtKB-KW"/>
</dbReference>
<dbReference type="EMBL" id="KV878360">
    <property type="protein sequence ID" value="OJJ42415.1"/>
    <property type="molecule type" value="Genomic_DNA"/>
</dbReference>
<dbReference type="SUPFAM" id="SSF56059">
    <property type="entry name" value="Glutathione synthetase ATP-binding domain-like"/>
    <property type="match status" value="1"/>
</dbReference>
<name>A0A1L9S5I2_9EURO</name>
<evidence type="ECO:0000259" key="10">
    <source>
        <dbReference type="PROSITE" id="PS50975"/>
    </source>
</evidence>
<dbReference type="RefSeq" id="XP_022576925.1">
    <property type="nucleotide sequence ID" value="XM_022722756.1"/>
</dbReference>
<dbReference type="Pfam" id="PF00549">
    <property type="entry name" value="Ligase_CoA"/>
    <property type="match status" value="1"/>
</dbReference>
<comment type="pathway">
    <text evidence="1">Carbohydrate metabolism; tricarboxylic acid cycle; succinate from succinyl-CoA (ligase route): step 1/1.</text>
</comment>
<dbReference type="Pfam" id="PF08442">
    <property type="entry name" value="ATP-grasp_2"/>
    <property type="match status" value="1"/>
</dbReference>
<evidence type="ECO:0000256" key="3">
    <source>
        <dbReference type="ARBA" id="ARBA00022598"/>
    </source>
</evidence>
<dbReference type="VEuPathDB" id="FungiDB:ASPZODRAFT_1314200"/>
<keyword evidence="2" id="KW-0816">Tricarboxylic acid cycle</keyword>
<dbReference type="UniPathway" id="UPA00223">
    <property type="reaction ID" value="UER00999"/>
</dbReference>
<dbReference type="Gene3D" id="3.30.1490.20">
    <property type="entry name" value="ATP-grasp fold, A domain"/>
    <property type="match status" value="1"/>
</dbReference>
<dbReference type="GO" id="GO:0005739">
    <property type="term" value="C:mitochondrion"/>
    <property type="evidence" value="ECO:0007669"/>
    <property type="project" value="TreeGrafter"/>
</dbReference>
<dbReference type="SUPFAM" id="SSF52210">
    <property type="entry name" value="Succinyl-CoA synthetase domains"/>
    <property type="match status" value="1"/>
</dbReference>
<dbReference type="InterPro" id="IPR017866">
    <property type="entry name" value="Succ-CoA_synthase_bsu_CS"/>
</dbReference>
<dbReference type="InterPro" id="IPR005809">
    <property type="entry name" value="Succ_CoA_ligase-like_bsu"/>
</dbReference>
<dbReference type="AlphaFoldDB" id="A0A1L9S5I2"/>
<dbReference type="InterPro" id="IPR013815">
    <property type="entry name" value="ATP_grasp_subdomain_1"/>
</dbReference>
<dbReference type="GO" id="GO:0042709">
    <property type="term" value="C:succinate-CoA ligase complex"/>
    <property type="evidence" value="ECO:0007669"/>
    <property type="project" value="TreeGrafter"/>
</dbReference>
<keyword evidence="8" id="KW-0809">Transit peptide</keyword>
<dbReference type="PROSITE" id="PS01217">
    <property type="entry name" value="SUCCINYL_COA_LIG_3"/>
    <property type="match status" value="1"/>
</dbReference>
<evidence type="ECO:0000313" key="11">
    <source>
        <dbReference type="EMBL" id="OJJ42415.1"/>
    </source>
</evidence>
<dbReference type="PANTHER" id="PTHR11815:SF1">
    <property type="entry name" value="SUCCINATE--COA LIGASE [ADP-FORMING] SUBUNIT BETA, MITOCHONDRIAL"/>
    <property type="match status" value="1"/>
</dbReference>
<dbReference type="InterPro" id="IPR016102">
    <property type="entry name" value="Succinyl-CoA_synth-like"/>
</dbReference>
<dbReference type="GeneID" id="34609221"/>
<evidence type="ECO:0000256" key="7">
    <source>
        <dbReference type="ARBA" id="ARBA00022842"/>
    </source>
</evidence>
<accession>A0A1L9S5I2</accession>
<organism evidence="11 12">
    <name type="scientific">Penicilliopsis zonata CBS 506.65</name>
    <dbReference type="NCBI Taxonomy" id="1073090"/>
    <lineage>
        <taxon>Eukaryota</taxon>
        <taxon>Fungi</taxon>
        <taxon>Dikarya</taxon>
        <taxon>Ascomycota</taxon>
        <taxon>Pezizomycotina</taxon>
        <taxon>Eurotiomycetes</taxon>
        <taxon>Eurotiomycetidae</taxon>
        <taxon>Eurotiales</taxon>
        <taxon>Aspergillaceae</taxon>
        <taxon>Penicilliopsis</taxon>
    </lineage>
</organism>
<evidence type="ECO:0000256" key="2">
    <source>
        <dbReference type="ARBA" id="ARBA00022532"/>
    </source>
</evidence>
<dbReference type="GO" id="GO:0005524">
    <property type="term" value="F:ATP binding"/>
    <property type="evidence" value="ECO:0007669"/>
    <property type="project" value="UniProtKB-UniRule"/>
</dbReference>
<keyword evidence="6 9" id="KW-0067">ATP-binding</keyword>
<evidence type="ECO:0000256" key="4">
    <source>
        <dbReference type="ARBA" id="ARBA00022723"/>
    </source>
</evidence>
<evidence type="ECO:0000256" key="1">
    <source>
        <dbReference type="ARBA" id="ARBA00005064"/>
    </source>
</evidence>
<dbReference type="PIRSF" id="PIRSF001554">
    <property type="entry name" value="SucCS_beta"/>
    <property type="match status" value="1"/>
</dbReference>
<evidence type="ECO:0000256" key="5">
    <source>
        <dbReference type="ARBA" id="ARBA00022741"/>
    </source>
</evidence>
<dbReference type="OrthoDB" id="1664372at2759"/>
<dbReference type="GO" id="GO:0004775">
    <property type="term" value="F:succinate-CoA ligase (ADP-forming) activity"/>
    <property type="evidence" value="ECO:0007669"/>
    <property type="project" value="TreeGrafter"/>
</dbReference>
<dbReference type="PROSITE" id="PS50975">
    <property type="entry name" value="ATP_GRASP"/>
    <property type="match status" value="1"/>
</dbReference>
<gene>
    <name evidence="11" type="ORF">ASPZODRAFT_1314200</name>
</gene>
<dbReference type="GO" id="GO:0006099">
    <property type="term" value="P:tricarboxylic acid cycle"/>
    <property type="evidence" value="ECO:0007669"/>
    <property type="project" value="UniProtKB-UniPathway"/>
</dbReference>